<protein>
    <submittedName>
        <fullName evidence="3">(California timema) hypothetical protein</fullName>
    </submittedName>
</protein>
<gene>
    <name evidence="3" type="ORF">TCMB3V08_LOCUS2899</name>
</gene>
<name>A0A7R9J0Q9_TIMCA</name>
<proteinExistence type="predicted"/>
<dbReference type="EMBL" id="OE179943">
    <property type="protein sequence ID" value="CAD7570194.1"/>
    <property type="molecule type" value="Genomic_DNA"/>
</dbReference>
<dbReference type="AlphaFoldDB" id="A0A7R9J0Q9"/>
<feature type="signal peptide" evidence="2">
    <location>
        <begin position="1"/>
        <end position="24"/>
    </location>
</feature>
<evidence type="ECO:0000313" key="3">
    <source>
        <dbReference type="EMBL" id="CAD7570194.1"/>
    </source>
</evidence>
<accession>A0A7R9J0Q9</accession>
<sequence>MRKTYATMGFLIFILAEILLKIEAKRATPDSRHQLPGPSRSSARLESPKSVGKPRVPPEYSSSHTSHRRGTWRERGVACALWPTLKTTSGTRLNTPPCFIASFVTGAAWSNALLSQLTRLQMMGGSKFESWSSVMRCSDKEMNNLIPSGSEVSSLNSRAILNESSNTSSLNAEYCFRVS</sequence>
<feature type="chain" id="PRO_5030783770" evidence="2">
    <location>
        <begin position="25"/>
        <end position="179"/>
    </location>
</feature>
<evidence type="ECO:0000256" key="2">
    <source>
        <dbReference type="SAM" id="SignalP"/>
    </source>
</evidence>
<reference evidence="3" key="1">
    <citation type="submission" date="2020-11" db="EMBL/GenBank/DDBJ databases">
        <authorList>
            <person name="Tran Van P."/>
        </authorList>
    </citation>
    <scope>NUCLEOTIDE SEQUENCE</scope>
</reference>
<keyword evidence="2" id="KW-0732">Signal</keyword>
<evidence type="ECO:0000256" key="1">
    <source>
        <dbReference type="SAM" id="MobiDB-lite"/>
    </source>
</evidence>
<organism evidence="3">
    <name type="scientific">Timema californicum</name>
    <name type="common">California timema</name>
    <name type="synonym">Walking stick</name>
    <dbReference type="NCBI Taxonomy" id="61474"/>
    <lineage>
        <taxon>Eukaryota</taxon>
        <taxon>Metazoa</taxon>
        <taxon>Ecdysozoa</taxon>
        <taxon>Arthropoda</taxon>
        <taxon>Hexapoda</taxon>
        <taxon>Insecta</taxon>
        <taxon>Pterygota</taxon>
        <taxon>Neoptera</taxon>
        <taxon>Polyneoptera</taxon>
        <taxon>Phasmatodea</taxon>
        <taxon>Timematodea</taxon>
        <taxon>Timematoidea</taxon>
        <taxon>Timematidae</taxon>
        <taxon>Timema</taxon>
    </lineage>
</organism>
<feature type="region of interest" description="Disordered" evidence="1">
    <location>
        <begin position="29"/>
        <end position="71"/>
    </location>
</feature>